<dbReference type="Proteomes" id="UP000063781">
    <property type="component" value="Chromosome"/>
</dbReference>
<name>A0A0X8H1T7_9FIRM</name>
<feature type="chain" id="PRO_5038728022" evidence="1">
    <location>
        <begin position="21"/>
        <end position="269"/>
    </location>
</feature>
<dbReference type="STRING" id="1514105.AOC36_11155"/>
<keyword evidence="3" id="KW-1185">Reference proteome</keyword>
<dbReference type="KEGG" id="erl:AOC36_11155"/>
<organism evidence="2 3">
    <name type="scientific">Erysipelothrix larvae</name>
    <dbReference type="NCBI Taxonomy" id="1514105"/>
    <lineage>
        <taxon>Bacteria</taxon>
        <taxon>Bacillati</taxon>
        <taxon>Bacillota</taxon>
        <taxon>Erysipelotrichia</taxon>
        <taxon>Erysipelotrichales</taxon>
        <taxon>Erysipelotrichaceae</taxon>
        <taxon>Erysipelothrix</taxon>
    </lineage>
</organism>
<evidence type="ECO:0000313" key="2">
    <source>
        <dbReference type="EMBL" id="AMC94508.1"/>
    </source>
</evidence>
<protein>
    <submittedName>
        <fullName evidence="2">Uncharacterized protein</fullName>
    </submittedName>
</protein>
<dbReference type="PROSITE" id="PS51257">
    <property type="entry name" value="PROKAR_LIPOPROTEIN"/>
    <property type="match status" value="1"/>
</dbReference>
<reference evidence="2 3" key="1">
    <citation type="submission" date="2015-10" db="EMBL/GenBank/DDBJ databases">
        <title>Erysipelothrix larvae sp. LV19 isolated from the larval gut of the rhinoceros beetle, Trypoxylus dichotomus.</title>
        <authorList>
            <person name="Lim S."/>
            <person name="Kim B.-C."/>
        </authorList>
    </citation>
    <scope>NUCLEOTIDE SEQUENCE [LARGE SCALE GENOMIC DNA]</scope>
    <source>
        <strain evidence="2 3">LV19</strain>
    </source>
</reference>
<dbReference type="EMBL" id="CP013213">
    <property type="protein sequence ID" value="AMC94508.1"/>
    <property type="molecule type" value="Genomic_DNA"/>
</dbReference>
<feature type="signal peptide" evidence="1">
    <location>
        <begin position="1"/>
        <end position="20"/>
    </location>
</feature>
<dbReference type="AlphaFoldDB" id="A0A0X8H1T7"/>
<gene>
    <name evidence="2" type="ORF">AOC36_11155</name>
</gene>
<evidence type="ECO:0000313" key="3">
    <source>
        <dbReference type="Proteomes" id="UP000063781"/>
    </source>
</evidence>
<evidence type="ECO:0000256" key="1">
    <source>
        <dbReference type="SAM" id="SignalP"/>
    </source>
</evidence>
<sequence length="269" mass="30832">MKRRLFVLILMVVLSGCSMIQNTTIDQRKLVGFGLYFERLEEPTLPVTFDTENFTYFLIDWDYFDSENRTPQQFINKGIVANADSGFKNTSTWVHYDNDQRTKIQFFADIDVNGMVGDFVIYRFYSILEETDGTRIIEPIKNTNGQVGMKKTLSYTAEGVTYELNINASFVNALVSVESIEFNEDNTILKRVDLSNISHYTVEGAYIMVIQKRIDSQGSITQNRTLIDAFYYSSYDVVVFEEISIANPMGDKAIASQRVIELDHVSRNP</sequence>
<keyword evidence="1" id="KW-0732">Signal</keyword>
<dbReference type="RefSeq" id="WP_067634327.1">
    <property type="nucleotide sequence ID" value="NZ_CP013213.1"/>
</dbReference>
<proteinExistence type="predicted"/>
<accession>A0A0X8H1T7</accession>